<gene>
    <name evidence="4" type="ORF">C1876_05845</name>
    <name evidence="5" type="ORF">DMP09_13880</name>
</gene>
<dbReference type="InterPro" id="IPR000160">
    <property type="entry name" value="GGDEF_dom"/>
</dbReference>
<dbReference type="PANTHER" id="PTHR33121">
    <property type="entry name" value="CYCLIC DI-GMP PHOSPHODIESTERASE PDEF"/>
    <property type="match status" value="1"/>
</dbReference>
<dbReference type="EMBL" id="PPTT01000007">
    <property type="protein sequence ID" value="RDB69908.1"/>
    <property type="molecule type" value="Genomic_DNA"/>
</dbReference>
<dbReference type="AlphaFoldDB" id="A0A3N0IU84"/>
<comment type="caution">
    <text evidence="5">The sequence shown here is derived from an EMBL/GenBank/DDBJ whole genome shotgun (WGS) entry which is preliminary data.</text>
</comment>
<name>A0A3N0IU84_9ACTN</name>
<evidence type="ECO:0008006" key="8">
    <source>
        <dbReference type="Google" id="ProtNLM"/>
    </source>
</evidence>
<keyword evidence="6" id="KW-1185">Reference proteome</keyword>
<sequence>MSTPPPSTFRFRGIIFADELIAQFERPPGLKPKMFATIAVWIICVSALAFALVQMQSYAAVINNAGVIRGGTQQSVKLALADQPNDTIVARVNGLLDKLQSEENARFIKDPASQDFLDDIGIVEGTWKLINQEFVDLANGTGSKEHLLALSEDHFKQADAMVLSAQRRAERDLMWTIVGCLILVVAVTSTMAIREHRYQRARQAAMETDPLTGGYNLTGFERHAHDLVQMTKPRTYLIAYSNVENFRVINESFGRPAGDEAIRTINTLMERACKRGELVGHANADHFALLLRNTEGRAEQMAAQMQACLKADDDLPFSDRITCGYGIYELSERAEDIAVAVSNAGAVLKEGVGTDLLARYNDAFRSKLAFEQSVVRHMADAIEREEFVPYLQSQTSLIDGTIVGAELLCRWDSPELGFLSPDRFIPQFERNGFINELDFYMLEQACRRYQDLDVEGQKPIHLAVNISRVSMLQNDFEERFVSLVERYGMPPERLHVEVTEGVFSVDEDTVLNILEDLQQRGFPIAMDDFGTGYSSLSLLRKMPIDVLKIDRGFLSASEDDERSRQVLESVINLAKSLGISTVCEGLETQEQVMLLHNLGCEIAQGFFFARPIPFDELVEQLHAR</sequence>
<dbReference type="InterPro" id="IPR029787">
    <property type="entry name" value="Nucleotide_cyclase"/>
</dbReference>
<dbReference type="CDD" id="cd01948">
    <property type="entry name" value="EAL"/>
    <property type="match status" value="1"/>
</dbReference>
<feature type="transmembrane region" description="Helical" evidence="1">
    <location>
        <begin position="34"/>
        <end position="53"/>
    </location>
</feature>
<feature type="transmembrane region" description="Helical" evidence="1">
    <location>
        <begin position="173"/>
        <end position="193"/>
    </location>
</feature>
<dbReference type="EMBL" id="QICC01000076">
    <property type="protein sequence ID" value="RNM40535.1"/>
    <property type="molecule type" value="Genomic_DNA"/>
</dbReference>
<evidence type="ECO:0000259" key="3">
    <source>
        <dbReference type="PROSITE" id="PS50887"/>
    </source>
</evidence>
<dbReference type="PROSITE" id="PS50887">
    <property type="entry name" value="GGDEF"/>
    <property type="match status" value="1"/>
</dbReference>
<reference evidence="5" key="3">
    <citation type="journal article" date="2019" name="Microbiol. Resour. Announc.">
        <title>Draft Genome Sequences of Type Strains of Gordonibacter faecihominis, Paraeggerthella hongkongensis, Parvibacter caecicola,Slackia equolifaciens, Slackia faecicanis, and Slackia isoflavoniconvertens.</title>
        <authorList>
            <person name="Danylec N."/>
            <person name="Stoll D.A."/>
            <person name="Dotsch A."/>
            <person name="Huch M."/>
        </authorList>
    </citation>
    <scope>NUCLEOTIDE SEQUENCE</scope>
    <source>
        <strain evidence="5">DSM 16107</strain>
    </source>
</reference>
<evidence type="ECO:0000259" key="2">
    <source>
        <dbReference type="PROSITE" id="PS50883"/>
    </source>
</evidence>
<dbReference type="Pfam" id="PF00563">
    <property type="entry name" value="EAL"/>
    <property type="match status" value="1"/>
</dbReference>
<dbReference type="SUPFAM" id="SSF141868">
    <property type="entry name" value="EAL domain-like"/>
    <property type="match status" value="1"/>
</dbReference>
<accession>A0A3N0IU84</accession>
<feature type="domain" description="EAL" evidence="2">
    <location>
        <begin position="371"/>
        <end position="624"/>
    </location>
</feature>
<dbReference type="InterPro" id="IPR035919">
    <property type="entry name" value="EAL_sf"/>
</dbReference>
<feature type="domain" description="GGDEF" evidence="3">
    <location>
        <begin position="234"/>
        <end position="362"/>
    </location>
</feature>
<dbReference type="PROSITE" id="PS50883">
    <property type="entry name" value="EAL"/>
    <property type="match status" value="1"/>
</dbReference>
<dbReference type="SMART" id="SM00052">
    <property type="entry name" value="EAL"/>
    <property type="match status" value="1"/>
</dbReference>
<evidence type="ECO:0000313" key="6">
    <source>
        <dbReference type="Proteomes" id="UP000253817"/>
    </source>
</evidence>
<reference evidence="4 6" key="1">
    <citation type="journal article" date="2018" name="Elife">
        <title>Discovery and characterization of a prevalent human gut bacterial enzyme sufficient for the inactivation of a family of plant toxins.</title>
        <authorList>
            <person name="Koppel N."/>
            <person name="Bisanz J.E."/>
            <person name="Pandelia M.E."/>
            <person name="Turnbaugh P.J."/>
            <person name="Balskus E.P."/>
        </authorList>
    </citation>
    <scope>NUCLEOTIDE SEQUENCE [LARGE SCALE GENOMIC DNA]</scope>
    <source>
        <strain evidence="4 6">DSM 16107</strain>
    </source>
</reference>
<keyword evidence="1" id="KW-1133">Transmembrane helix</keyword>
<organism evidence="5 7">
    <name type="scientific">Eggerthella sinensis</name>
    <dbReference type="NCBI Taxonomy" id="242230"/>
    <lineage>
        <taxon>Bacteria</taxon>
        <taxon>Bacillati</taxon>
        <taxon>Actinomycetota</taxon>
        <taxon>Coriobacteriia</taxon>
        <taxon>Eggerthellales</taxon>
        <taxon>Eggerthellaceae</taxon>
        <taxon>Eggerthella</taxon>
    </lineage>
</organism>
<dbReference type="Gene3D" id="3.30.70.270">
    <property type="match status" value="1"/>
</dbReference>
<dbReference type="InterPro" id="IPR001633">
    <property type="entry name" value="EAL_dom"/>
</dbReference>
<reference evidence="7" key="2">
    <citation type="submission" date="2018-05" db="EMBL/GenBank/DDBJ databases">
        <title>Genome Sequencing of selected type strains of the family Eggerthellaceae.</title>
        <authorList>
            <person name="Danylec N."/>
            <person name="Stoll D.A."/>
            <person name="Doetsch A."/>
            <person name="Huch M."/>
        </authorList>
    </citation>
    <scope>NUCLEOTIDE SEQUENCE [LARGE SCALE GENOMIC DNA]</scope>
    <source>
        <strain evidence="7">DSM 16107</strain>
    </source>
</reference>
<dbReference type="Gene3D" id="3.20.20.450">
    <property type="entry name" value="EAL domain"/>
    <property type="match status" value="1"/>
</dbReference>
<dbReference type="Pfam" id="PF00990">
    <property type="entry name" value="GGDEF"/>
    <property type="match status" value="1"/>
</dbReference>
<dbReference type="Proteomes" id="UP000253817">
    <property type="component" value="Unassembled WGS sequence"/>
</dbReference>
<dbReference type="PANTHER" id="PTHR33121:SF70">
    <property type="entry name" value="SIGNALING PROTEIN YKOW"/>
    <property type="match status" value="1"/>
</dbReference>
<dbReference type="Proteomes" id="UP000270112">
    <property type="component" value="Unassembled WGS sequence"/>
</dbReference>
<evidence type="ECO:0000313" key="5">
    <source>
        <dbReference type="EMBL" id="RNM40535.1"/>
    </source>
</evidence>
<evidence type="ECO:0000313" key="7">
    <source>
        <dbReference type="Proteomes" id="UP000270112"/>
    </source>
</evidence>
<evidence type="ECO:0000256" key="1">
    <source>
        <dbReference type="SAM" id="Phobius"/>
    </source>
</evidence>
<protein>
    <recommendedName>
        <fullName evidence="8">GGDEF domain-containing protein</fullName>
    </recommendedName>
</protein>
<keyword evidence="1" id="KW-0812">Transmembrane</keyword>
<dbReference type="InterPro" id="IPR043128">
    <property type="entry name" value="Rev_trsase/Diguanyl_cyclase"/>
</dbReference>
<evidence type="ECO:0000313" key="4">
    <source>
        <dbReference type="EMBL" id="RDB69908.1"/>
    </source>
</evidence>
<dbReference type="InterPro" id="IPR050706">
    <property type="entry name" value="Cyclic-di-GMP_PDE-like"/>
</dbReference>
<keyword evidence="1" id="KW-0472">Membrane</keyword>
<proteinExistence type="predicted"/>
<dbReference type="GO" id="GO:0071111">
    <property type="term" value="F:cyclic-guanylate-specific phosphodiesterase activity"/>
    <property type="evidence" value="ECO:0007669"/>
    <property type="project" value="InterPro"/>
</dbReference>
<dbReference type="SMART" id="SM00267">
    <property type="entry name" value="GGDEF"/>
    <property type="match status" value="1"/>
</dbReference>
<dbReference type="SUPFAM" id="SSF55073">
    <property type="entry name" value="Nucleotide cyclase"/>
    <property type="match status" value="1"/>
</dbReference>